<feature type="non-terminal residue" evidence="2">
    <location>
        <position position="1"/>
    </location>
</feature>
<dbReference type="EMBL" id="BTSY01000004">
    <property type="protein sequence ID" value="GMT23635.1"/>
    <property type="molecule type" value="Genomic_DNA"/>
</dbReference>
<comment type="caution">
    <text evidence="2">The sequence shown here is derived from an EMBL/GenBank/DDBJ whole genome shotgun (WGS) entry which is preliminary data.</text>
</comment>
<evidence type="ECO:0000256" key="1">
    <source>
        <dbReference type="SAM" id="Phobius"/>
    </source>
</evidence>
<keyword evidence="3" id="KW-1185">Reference proteome</keyword>
<feature type="transmembrane region" description="Helical" evidence="1">
    <location>
        <begin position="12"/>
        <end position="37"/>
    </location>
</feature>
<feature type="transmembrane region" description="Helical" evidence="1">
    <location>
        <begin position="49"/>
        <end position="71"/>
    </location>
</feature>
<gene>
    <name evidence="2" type="ORF">PFISCL1PPCAC_14932</name>
</gene>
<evidence type="ECO:0000313" key="2">
    <source>
        <dbReference type="EMBL" id="GMT23635.1"/>
    </source>
</evidence>
<accession>A0AAV5VYU1</accession>
<feature type="transmembrane region" description="Helical" evidence="1">
    <location>
        <begin position="98"/>
        <end position="119"/>
    </location>
</feature>
<reference evidence="2" key="1">
    <citation type="submission" date="2023-10" db="EMBL/GenBank/DDBJ databases">
        <title>Genome assembly of Pristionchus species.</title>
        <authorList>
            <person name="Yoshida K."/>
            <person name="Sommer R.J."/>
        </authorList>
    </citation>
    <scope>NUCLEOTIDE SEQUENCE</scope>
    <source>
        <strain evidence="2">RS5133</strain>
    </source>
</reference>
<protein>
    <recommendedName>
        <fullName evidence="4">G protein-coupled receptor</fullName>
    </recommendedName>
</protein>
<feature type="transmembrane region" description="Helical" evidence="1">
    <location>
        <begin position="139"/>
        <end position="159"/>
    </location>
</feature>
<name>A0AAV5VYU1_9BILA</name>
<proteinExistence type="predicted"/>
<evidence type="ECO:0000313" key="3">
    <source>
        <dbReference type="Proteomes" id="UP001432322"/>
    </source>
</evidence>
<dbReference type="Pfam" id="PF10327">
    <property type="entry name" value="7TM_GPCR_Sri"/>
    <property type="match status" value="1"/>
</dbReference>
<keyword evidence="1" id="KW-0472">Membrane</keyword>
<sequence>NLMTKLDSTSITFYITINYVITAFSLLIDLIVIFVIFRFTPSSSREYRTHLLTVMEVIGLISTLYLCFFFQPLTTSPLPCIYTHGITVETFLQLDTHIAFTIFVFFIALNAPPLANCFIYRHQCVVLPGSPFRFSKWKIVVFTVFIYIFCLLHGIAMFVREYSSINYQIC</sequence>
<dbReference type="PANTHER" id="PTHR45830">
    <property type="entry name" value="SERPENTINE RECEPTOR, CLASS I"/>
    <property type="match status" value="1"/>
</dbReference>
<evidence type="ECO:0008006" key="4">
    <source>
        <dbReference type="Google" id="ProtNLM"/>
    </source>
</evidence>
<keyword evidence="1" id="KW-1133">Transmembrane helix</keyword>
<dbReference type="Proteomes" id="UP001432322">
    <property type="component" value="Unassembled WGS sequence"/>
</dbReference>
<keyword evidence="1" id="KW-0812">Transmembrane</keyword>
<organism evidence="2 3">
    <name type="scientific">Pristionchus fissidentatus</name>
    <dbReference type="NCBI Taxonomy" id="1538716"/>
    <lineage>
        <taxon>Eukaryota</taxon>
        <taxon>Metazoa</taxon>
        <taxon>Ecdysozoa</taxon>
        <taxon>Nematoda</taxon>
        <taxon>Chromadorea</taxon>
        <taxon>Rhabditida</taxon>
        <taxon>Rhabditina</taxon>
        <taxon>Diplogasteromorpha</taxon>
        <taxon>Diplogasteroidea</taxon>
        <taxon>Neodiplogasteridae</taxon>
        <taxon>Pristionchus</taxon>
    </lineage>
</organism>
<dbReference type="PANTHER" id="PTHR45830:SF15">
    <property type="entry name" value="SERPENTINE RECEPTOR, CLASS I"/>
    <property type="match status" value="1"/>
</dbReference>
<dbReference type="InterPro" id="IPR019429">
    <property type="entry name" value="7TM_GPCR_serpentine_rcpt_Sri"/>
</dbReference>
<dbReference type="AlphaFoldDB" id="A0AAV5VYU1"/>